<dbReference type="PANTHER" id="PTHR12353">
    <property type="entry name" value="DISKS LARGE-ASSOCIATED PROTEIN DAP SAP90/PSD-95-ASSOCIATED PROTEIN"/>
    <property type="match status" value="1"/>
</dbReference>
<feature type="region of interest" description="Disordered" evidence="2">
    <location>
        <begin position="171"/>
        <end position="225"/>
    </location>
</feature>
<proteinExistence type="inferred from homology"/>
<feature type="region of interest" description="Disordered" evidence="2">
    <location>
        <begin position="546"/>
        <end position="581"/>
    </location>
</feature>
<dbReference type="GO" id="GO:0023052">
    <property type="term" value="P:signaling"/>
    <property type="evidence" value="ECO:0007669"/>
    <property type="project" value="InterPro"/>
</dbReference>
<comment type="similarity">
    <text evidence="1">Belongs to the SAPAP family.</text>
</comment>
<evidence type="ECO:0000256" key="1">
    <source>
        <dbReference type="ARBA" id="ARBA00008839"/>
    </source>
</evidence>
<reference evidence="3" key="1">
    <citation type="submission" date="2023-03" db="EMBL/GenBank/DDBJ databases">
        <title>Electrophorus voltai genome.</title>
        <authorList>
            <person name="Bian C."/>
        </authorList>
    </citation>
    <scope>NUCLEOTIDE SEQUENCE</scope>
    <source>
        <strain evidence="3">CB-2022</strain>
        <tissue evidence="3">Muscle</tissue>
    </source>
</reference>
<feature type="region of interest" description="Disordered" evidence="2">
    <location>
        <begin position="595"/>
        <end position="618"/>
    </location>
</feature>
<gene>
    <name evidence="3" type="ORF">P4O66_001591</name>
</gene>
<dbReference type="PANTHER" id="PTHR12353:SF3">
    <property type="entry name" value="DISKS LARGE-ASSOCIATED PROTEIN 2"/>
    <property type="match status" value="1"/>
</dbReference>
<dbReference type="GO" id="GO:0099572">
    <property type="term" value="C:postsynaptic specialization"/>
    <property type="evidence" value="ECO:0007669"/>
    <property type="project" value="TreeGrafter"/>
</dbReference>
<dbReference type="EMBL" id="JAROKS010000018">
    <property type="protein sequence ID" value="KAK1792909.1"/>
    <property type="molecule type" value="Genomic_DNA"/>
</dbReference>
<evidence type="ECO:0000256" key="2">
    <source>
        <dbReference type="SAM" id="MobiDB-lite"/>
    </source>
</evidence>
<feature type="compositionally biased region" description="Acidic residues" evidence="2">
    <location>
        <begin position="569"/>
        <end position="581"/>
    </location>
</feature>
<accession>A0AAD8Z7D6</accession>
<dbReference type="GO" id="GO:0098978">
    <property type="term" value="C:glutamatergic synapse"/>
    <property type="evidence" value="ECO:0007669"/>
    <property type="project" value="TreeGrafter"/>
</dbReference>
<dbReference type="InterPro" id="IPR005026">
    <property type="entry name" value="SAPAP"/>
</dbReference>
<dbReference type="AlphaFoldDB" id="A0AAD8Z7D6"/>
<organism evidence="3 4">
    <name type="scientific">Electrophorus voltai</name>
    <dbReference type="NCBI Taxonomy" id="2609070"/>
    <lineage>
        <taxon>Eukaryota</taxon>
        <taxon>Metazoa</taxon>
        <taxon>Chordata</taxon>
        <taxon>Craniata</taxon>
        <taxon>Vertebrata</taxon>
        <taxon>Euteleostomi</taxon>
        <taxon>Actinopterygii</taxon>
        <taxon>Neopterygii</taxon>
        <taxon>Teleostei</taxon>
        <taxon>Ostariophysi</taxon>
        <taxon>Gymnotiformes</taxon>
        <taxon>Gymnotoidei</taxon>
        <taxon>Gymnotidae</taxon>
        <taxon>Electrophorus</taxon>
    </lineage>
</organism>
<sequence>MKDHPDMILGITRPNHSYRLDKSSSDVVKYLTNFAADLNQSYHLQASRDIHPSITLDPSPNYNSPKFRSRNQSYMRAVSTLSQASCVSQVSEAELNGQFESVCESVFSEVESQAMEALDLPGCFRTRSHSYLRAIQAGYSQDDDCVPSMTSSAVRSAAEVLKGTGLLNEDYVPNKETDMTSAARRSASRPRREDESRGTYGYRACFVGPPPPPPKTSTPARPRPVQSSVQETADLALAISQQWKEDVSAMRKELADLRRDLCTELRAFNTNFSRFTQRYNTWSPSQAKETQHPVANVSVSTQAGGKSLVRQNTADAAVNCPSPVDPIVLSTQSPEPLDPNILHVSSPRLLFQTDPNSLLAEIDDPTFANLTPPEHVDLSTLCWPELDPDNMTPPDPPEPELPLDPQYFSNAPTPERVDSIVLDFTNLEPVNLANLHWPKLDPENLSPPDPTSPQELLDTTIQHPSFRETLEEADPSTSSPGPGILTEQWQTPADSVSPIMLVGPVHEHMDPSIRDCGIVEQVDSLVLSPLTPESMDLNDLKWPSLESLDPGLPSPGSADLPDPPSPEIVDYDEPPDHEVEEPPFPEILDTIFLQPATPEPADPDVSNPQTPEPMSPPLQSAATFEQEAHSVVLWSKRETLNRSDSLQEESLDVTMLSWPETDPEILSPLEPGFLDSGILYSVDLTPLESGAGKFSESGCPDTDDQSDEESSAFEQVMAYPLKQDTLDSATIDLLESETLFSAILCSVEPDVLDFETTASDEGPEIQEPGSSSPATIDPATVHPFNLSLLEIQAALDVSKRETADNGSPIGTVACSSPSLSCRDFLWIRWQRRARGKTPMSRSASMEIYHKKYSNNSEMSYMSLSL</sequence>
<dbReference type="GO" id="GO:0060090">
    <property type="term" value="F:molecular adaptor activity"/>
    <property type="evidence" value="ECO:0007669"/>
    <property type="project" value="TreeGrafter"/>
</dbReference>
<comment type="caution">
    <text evidence="3">The sequence shown here is derived from an EMBL/GenBank/DDBJ whole genome shotgun (WGS) entry which is preliminary data.</text>
</comment>
<feature type="compositionally biased region" description="Acidic residues" evidence="2">
    <location>
        <begin position="701"/>
        <end position="710"/>
    </location>
</feature>
<protein>
    <submittedName>
        <fullName evidence="3">Uncharacterized protein</fullName>
    </submittedName>
</protein>
<name>A0AAD8Z7D6_9TELE</name>
<dbReference type="Proteomes" id="UP001239994">
    <property type="component" value="Unassembled WGS sequence"/>
</dbReference>
<evidence type="ECO:0000313" key="3">
    <source>
        <dbReference type="EMBL" id="KAK1792909.1"/>
    </source>
</evidence>
<feature type="region of interest" description="Disordered" evidence="2">
    <location>
        <begin position="691"/>
        <end position="710"/>
    </location>
</feature>
<keyword evidence="4" id="KW-1185">Reference proteome</keyword>
<evidence type="ECO:0000313" key="4">
    <source>
        <dbReference type="Proteomes" id="UP001239994"/>
    </source>
</evidence>